<organism evidence="2 3">
    <name type="scientific">Paramecium pentaurelia</name>
    <dbReference type="NCBI Taxonomy" id="43138"/>
    <lineage>
        <taxon>Eukaryota</taxon>
        <taxon>Sar</taxon>
        <taxon>Alveolata</taxon>
        <taxon>Ciliophora</taxon>
        <taxon>Intramacronucleata</taxon>
        <taxon>Oligohymenophorea</taxon>
        <taxon>Peniculida</taxon>
        <taxon>Parameciidae</taxon>
        <taxon>Paramecium</taxon>
    </lineage>
</organism>
<dbReference type="OrthoDB" id="298799at2759"/>
<protein>
    <submittedName>
        <fullName evidence="2">Uncharacterized protein</fullName>
    </submittedName>
</protein>
<gene>
    <name evidence="2" type="ORF">PPENT_87.1.T0040553</name>
</gene>
<evidence type="ECO:0000256" key="1">
    <source>
        <dbReference type="SAM" id="Coils"/>
    </source>
</evidence>
<proteinExistence type="predicted"/>
<sequence length="408" mass="47870">MNFKQEAFSTVDTIFKHIQESQNERIIKALGGMKENIQKKLEELDQQEEDLKIKEVFLQKLQKLQQFTDNPGNLKQVWKYVSFKIYQQQDQFMELIKNVPNIIEYQLKQKVLTLSTFIKQSCAELYSHQLVTFQIKLQLDEQLQKENIEEEDCVGCVTYVSPEVQNQRLFKIEMKLKGFTSKVKKLEDLINNGNLESDLLKFTFDNKSQKITLWSSDDQLSYQITNKPTLDEQPIFEQRIYLQTGMVIQLTKTFQIFVNGTGNGNNKEKIVNEHFTPFQFREDKNQIKPILLIEKQIWISLNNGFDDVIYYPNENPIKLSQYQTLPRGFEVLLQNDGCGHYITVIGNCQKFAPRILSKKKSSEEKDTLLQFNTSQENFNLGIIYQDNIRLLLNSDLLPIWNGTEIFDL</sequence>
<feature type="coiled-coil region" evidence="1">
    <location>
        <begin position="27"/>
        <end position="54"/>
    </location>
</feature>
<dbReference type="EMBL" id="CAJJDO010000004">
    <property type="protein sequence ID" value="CAD8136042.1"/>
    <property type="molecule type" value="Genomic_DNA"/>
</dbReference>
<evidence type="ECO:0000313" key="2">
    <source>
        <dbReference type="EMBL" id="CAD8136042.1"/>
    </source>
</evidence>
<dbReference type="Proteomes" id="UP000689195">
    <property type="component" value="Unassembled WGS sequence"/>
</dbReference>
<name>A0A8S1S9F3_9CILI</name>
<reference evidence="2" key="1">
    <citation type="submission" date="2021-01" db="EMBL/GenBank/DDBJ databases">
        <authorList>
            <consortium name="Genoscope - CEA"/>
            <person name="William W."/>
        </authorList>
    </citation>
    <scope>NUCLEOTIDE SEQUENCE</scope>
</reference>
<accession>A0A8S1S9F3</accession>
<evidence type="ECO:0000313" key="3">
    <source>
        <dbReference type="Proteomes" id="UP000689195"/>
    </source>
</evidence>
<keyword evidence="3" id="KW-1185">Reference proteome</keyword>
<keyword evidence="1" id="KW-0175">Coiled coil</keyword>
<dbReference type="AlphaFoldDB" id="A0A8S1S9F3"/>
<comment type="caution">
    <text evidence="2">The sequence shown here is derived from an EMBL/GenBank/DDBJ whole genome shotgun (WGS) entry which is preliminary data.</text>
</comment>